<feature type="domain" description="Phosphatidylglycerol lysyltransferase C-terminal" evidence="1">
    <location>
        <begin position="25"/>
        <end position="296"/>
    </location>
</feature>
<name>A0ABW8TPC0_9CLOT</name>
<accession>A0ABW8TPC0</accession>
<dbReference type="PANTHER" id="PTHR41373">
    <property type="entry name" value="DUF2156 DOMAIN-CONTAINING PROTEIN"/>
    <property type="match status" value="1"/>
</dbReference>
<dbReference type="Proteomes" id="UP001623661">
    <property type="component" value="Unassembled WGS sequence"/>
</dbReference>
<evidence type="ECO:0000313" key="2">
    <source>
        <dbReference type="EMBL" id="MFL0267540.1"/>
    </source>
</evidence>
<organism evidence="2 3">
    <name type="scientific">Candidatus Clostridium radicumherbarum</name>
    <dbReference type="NCBI Taxonomy" id="3381662"/>
    <lineage>
        <taxon>Bacteria</taxon>
        <taxon>Bacillati</taxon>
        <taxon>Bacillota</taxon>
        <taxon>Clostridia</taxon>
        <taxon>Eubacteriales</taxon>
        <taxon>Clostridiaceae</taxon>
        <taxon>Clostridium</taxon>
    </lineage>
</organism>
<dbReference type="SUPFAM" id="SSF55729">
    <property type="entry name" value="Acyl-CoA N-acyltransferases (Nat)"/>
    <property type="match status" value="2"/>
</dbReference>
<dbReference type="Gene3D" id="3.40.630.30">
    <property type="match status" value="1"/>
</dbReference>
<dbReference type="InterPro" id="IPR024320">
    <property type="entry name" value="LPG_synthase_C"/>
</dbReference>
<dbReference type="PANTHER" id="PTHR41373:SF1">
    <property type="entry name" value="PHOSPHATIDYLGLYCEROL LYSYLTRANSFERASE C-TERMINAL DOMAIN-CONTAINING PROTEIN"/>
    <property type="match status" value="1"/>
</dbReference>
<dbReference type="InterPro" id="IPR016181">
    <property type="entry name" value="Acyl_CoA_acyltransferase"/>
</dbReference>
<keyword evidence="3" id="KW-1185">Reference proteome</keyword>
<dbReference type="Pfam" id="PF09924">
    <property type="entry name" value="LPG_synthase_C"/>
    <property type="match status" value="1"/>
</dbReference>
<sequence length="298" mass="35330">MNFSKICLEDKKIIDKFILPYKFLSCEYCFTSLYIWKDACDIQYTVYKDALIIKKRDFDGNYHFMQPIGYTKENLMSIIEALKTYKEENNMRYLFKDLEEGFINEVNLMLKEKKSLCIKEDRDNFDYLYEAKKLMTFSGKKLHSKKNHFNYFIKNYDYEVVDIDSEDVIEDVIMAAEKWYEENEEKDDKLYYELIAIKDIVKNMDSLNLKGIAVYVDGKIGAFSIGESLNEKLAVIHIEKGDKDIEGIYSFIARTFVDRCFNNSEIINREQDLGIEGLRKSKMSYYPLKLEKKFILSV</sequence>
<evidence type="ECO:0000259" key="1">
    <source>
        <dbReference type="Pfam" id="PF09924"/>
    </source>
</evidence>
<dbReference type="PIRSF" id="PIRSF018688">
    <property type="entry name" value="UCP018688"/>
    <property type="match status" value="1"/>
</dbReference>
<protein>
    <submittedName>
        <fullName evidence="2">DUF2156 domain-containing protein</fullName>
    </submittedName>
</protein>
<reference evidence="2 3" key="1">
    <citation type="submission" date="2024-11" db="EMBL/GenBank/DDBJ databases">
        <authorList>
            <person name="Heng Y.C."/>
            <person name="Lim A.C.H."/>
            <person name="Lee J.K.Y."/>
            <person name="Kittelmann S."/>
        </authorList>
    </citation>
    <scope>NUCLEOTIDE SEQUENCE [LARGE SCALE GENOMIC DNA]</scope>
    <source>
        <strain evidence="2 3">WILCCON 0202</strain>
    </source>
</reference>
<evidence type="ECO:0000313" key="3">
    <source>
        <dbReference type="Proteomes" id="UP001623661"/>
    </source>
</evidence>
<proteinExistence type="predicted"/>
<gene>
    <name evidence="2" type="ORF">ACJDUH_05435</name>
</gene>
<dbReference type="InterPro" id="IPR016732">
    <property type="entry name" value="UCP018688"/>
</dbReference>
<dbReference type="EMBL" id="JBJHZY010000001">
    <property type="protein sequence ID" value="MFL0267540.1"/>
    <property type="molecule type" value="Genomic_DNA"/>
</dbReference>
<dbReference type="RefSeq" id="WP_406764140.1">
    <property type="nucleotide sequence ID" value="NZ_JBJHZY010000001.1"/>
</dbReference>
<comment type="caution">
    <text evidence="2">The sequence shown here is derived from an EMBL/GenBank/DDBJ whole genome shotgun (WGS) entry which is preliminary data.</text>
</comment>